<dbReference type="InterPro" id="IPR007763">
    <property type="entry name" value="NDUFA12"/>
</dbReference>
<protein>
    <submittedName>
        <fullName evidence="1">NADH:ubiquinone oxidoreductase subunit NDUFA12</fullName>
    </submittedName>
</protein>
<name>A0A975GZA6_9CAUL</name>
<dbReference type="KEGG" id="bgoe:IFJ75_06120"/>
<evidence type="ECO:0000313" key="2">
    <source>
        <dbReference type="Proteomes" id="UP000663918"/>
    </source>
</evidence>
<keyword evidence="2" id="KW-1185">Reference proteome</keyword>
<reference evidence="1" key="1">
    <citation type="submission" date="2020-09" db="EMBL/GenBank/DDBJ databases">
        <title>Brevundimonas sp. LVF2 isolated from a puddle in Goettingen, Germany.</title>
        <authorList>
            <person name="Friedrich I."/>
            <person name="Klassen A."/>
            <person name="Hannes N."/>
            <person name="Schneider D."/>
            <person name="Hertel R."/>
            <person name="Daniel R."/>
        </authorList>
    </citation>
    <scope>NUCLEOTIDE SEQUENCE</scope>
    <source>
        <strain evidence="1">LVF2</strain>
    </source>
</reference>
<gene>
    <name evidence="1" type="ORF">IFJ75_06120</name>
</gene>
<organism evidence="1 2">
    <name type="scientific">Brevundimonas goettingensis</name>
    <dbReference type="NCBI Taxonomy" id="2774190"/>
    <lineage>
        <taxon>Bacteria</taxon>
        <taxon>Pseudomonadati</taxon>
        <taxon>Pseudomonadota</taxon>
        <taxon>Alphaproteobacteria</taxon>
        <taxon>Caulobacterales</taxon>
        <taxon>Caulobacteraceae</taxon>
        <taxon>Brevundimonas</taxon>
    </lineage>
</organism>
<dbReference type="PANTHER" id="PTHR12910">
    <property type="entry name" value="NADH-UBIQUINONE OXIDOREDUCTASE SUBUNIT B17.2"/>
    <property type="match status" value="1"/>
</dbReference>
<dbReference type="Proteomes" id="UP000663918">
    <property type="component" value="Chromosome"/>
</dbReference>
<sequence>MLAQIFTWWNGATIGTLFTIAKRANLIGTDEMGNRYYESRDNKSYDGRKRRWVVYNGYAEASKVSPDWHGWLHYTFDEPPTAEPLKRRAWELDHQPNLTGTPLAWRPPGSLAAEGVRPAATGDYEAWKPE</sequence>
<dbReference type="AlphaFoldDB" id="A0A975GZA6"/>
<dbReference type="GO" id="GO:0045271">
    <property type="term" value="C:respiratory chain complex I"/>
    <property type="evidence" value="ECO:0007669"/>
    <property type="project" value="InterPro"/>
</dbReference>
<dbReference type="GO" id="GO:0006979">
    <property type="term" value="P:response to oxidative stress"/>
    <property type="evidence" value="ECO:0007669"/>
    <property type="project" value="TreeGrafter"/>
</dbReference>
<dbReference type="NCBIfam" id="NF006040">
    <property type="entry name" value="PRK08183.1"/>
    <property type="match status" value="1"/>
</dbReference>
<proteinExistence type="predicted"/>
<accession>A0A975GZA6</accession>
<dbReference type="PANTHER" id="PTHR12910:SF2">
    <property type="entry name" value="NADH DEHYDROGENASE [UBIQUINONE] 1 ALPHA SUBCOMPLEX SUBUNIT 12"/>
    <property type="match status" value="1"/>
</dbReference>
<evidence type="ECO:0000313" key="1">
    <source>
        <dbReference type="EMBL" id="QTC92455.1"/>
    </source>
</evidence>
<dbReference type="RefSeq" id="WP_207931735.1">
    <property type="nucleotide sequence ID" value="NZ_CP062222.1"/>
</dbReference>
<dbReference type="EMBL" id="CP062222">
    <property type="protein sequence ID" value="QTC92455.1"/>
    <property type="molecule type" value="Genomic_DNA"/>
</dbReference>
<dbReference type="Pfam" id="PF05071">
    <property type="entry name" value="NDUFA12"/>
    <property type="match status" value="1"/>
</dbReference>